<sequence>MGFWNQGIRSQRSNSPSPSRRSYYASRPSYSRSASSFFSGFGVGGGSSSRGYGHSSRARPRSGFVNRIRRFLREIYHWMRRHPIRTFVLVILPLITGGALSKLLGTVGIRLPAGLQRMMGGRDISQTTERFYARGGARDFGGGSALPGMGGGIGTSIGALAGKIHIYFFAAVSRNGMILMKTTCRDSEDVHLNDPAELEAIYKSFLPSALNERAMLQRLNGWQREPSKSTLMS</sequence>
<organism evidence="3 4">
    <name type="scientific">Fonsecaea multimorphosa CBS 102226</name>
    <dbReference type="NCBI Taxonomy" id="1442371"/>
    <lineage>
        <taxon>Eukaryota</taxon>
        <taxon>Fungi</taxon>
        <taxon>Dikarya</taxon>
        <taxon>Ascomycota</taxon>
        <taxon>Pezizomycotina</taxon>
        <taxon>Eurotiomycetes</taxon>
        <taxon>Chaetothyriomycetidae</taxon>
        <taxon>Chaetothyriales</taxon>
        <taxon>Herpotrichiellaceae</taxon>
        <taxon>Fonsecaea</taxon>
    </lineage>
</organism>
<evidence type="ECO:0000313" key="4">
    <source>
        <dbReference type="Proteomes" id="UP000053411"/>
    </source>
</evidence>
<name>A0A0D2JZS3_9EURO</name>
<dbReference type="EMBL" id="KN848079">
    <property type="protein sequence ID" value="KIX96129.1"/>
    <property type="molecule type" value="Genomic_DNA"/>
</dbReference>
<proteinExistence type="predicted"/>
<protein>
    <submittedName>
        <fullName evidence="3">Uncharacterized protein</fullName>
    </submittedName>
</protein>
<dbReference type="AlphaFoldDB" id="A0A0D2JZS3"/>
<keyword evidence="4" id="KW-1185">Reference proteome</keyword>
<dbReference type="RefSeq" id="XP_016630252.1">
    <property type="nucleotide sequence ID" value="XM_016778881.1"/>
</dbReference>
<reference evidence="3 4" key="1">
    <citation type="submission" date="2015-01" db="EMBL/GenBank/DDBJ databases">
        <title>The Genome Sequence of Fonsecaea multimorphosa CBS 102226.</title>
        <authorList>
            <consortium name="The Broad Institute Genomics Platform"/>
            <person name="Cuomo C."/>
            <person name="de Hoog S."/>
            <person name="Gorbushina A."/>
            <person name="Stielow B."/>
            <person name="Teixiera M."/>
            <person name="Abouelleil A."/>
            <person name="Chapman S.B."/>
            <person name="Priest M."/>
            <person name="Young S.K."/>
            <person name="Wortman J."/>
            <person name="Nusbaum C."/>
            <person name="Birren B."/>
        </authorList>
    </citation>
    <scope>NUCLEOTIDE SEQUENCE [LARGE SCALE GENOMIC DNA]</scope>
    <source>
        <strain evidence="3 4">CBS 102226</strain>
    </source>
</reference>
<dbReference type="GeneID" id="27714130"/>
<feature type="compositionally biased region" description="Low complexity" evidence="1">
    <location>
        <begin position="9"/>
        <end position="25"/>
    </location>
</feature>
<keyword evidence="2" id="KW-0472">Membrane</keyword>
<feature type="transmembrane region" description="Helical" evidence="2">
    <location>
        <begin position="87"/>
        <end position="109"/>
    </location>
</feature>
<accession>A0A0D2JZS3</accession>
<gene>
    <name evidence="3" type="ORF">Z520_08384</name>
</gene>
<dbReference type="VEuPathDB" id="FungiDB:Z520_08384"/>
<keyword evidence="2" id="KW-1133">Transmembrane helix</keyword>
<feature type="region of interest" description="Disordered" evidence="1">
    <location>
        <begin position="1"/>
        <end position="25"/>
    </location>
</feature>
<evidence type="ECO:0000313" key="3">
    <source>
        <dbReference type="EMBL" id="KIX96129.1"/>
    </source>
</evidence>
<evidence type="ECO:0000256" key="1">
    <source>
        <dbReference type="SAM" id="MobiDB-lite"/>
    </source>
</evidence>
<dbReference type="OrthoDB" id="5398396at2759"/>
<feature type="transmembrane region" description="Helical" evidence="2">
    <location>
        <begin position="153"/>
        <end position="172"/>
    </location>
</feature>
<evidence type="ECO:0000256" key="2">
    <source>
        <dbReference type="SAM" id="Phobius"/>
    </source>
</evidence>
<dbReference type="Proteomes" id="UP000053411">
    <property type="component" value="Unassembled WGS sequence"/>
</dbReference>
<keyword evidence="2" id="KW-0812">Transmembrane</keyword>